<evidence type="ECO:0000259" key="6">
    <source>
        <dbReference type="Pfam" id="PF05175"/>
    </source>
</evidence>
<dbReference type="InterPro" id="IPR007848">
    <property type="entry name" value="Small_mtfrase_dom"/>
</dbReference>
<comment type="catalytic activity">
    <reaction evidence="5">
        <text>L-glutaminyl-[peptide chain release factor] + S-adenosyl-L-methionine = N(5)-methyl-L-glutaminyl-[peptide chain release factor] + S-adenosyl-L-homocysteine + H(+)</text>
        <dbReference type="Rhea" id="RHEA:42896"/>
        <dbReference type="Rhea" id="RHEA-COMP:10271"/>
        <dbReference type="Rhea" id="RHEA-COMP:10272"/>
        <dbReference type="ChEBI" id="CHEBI:15378"/>
        <dbReference type="ChEBI" id="CHEBI:30011"/>
        <dbReference type="ChEBI" id="CHEBI:57856"/>
        <dbReference type="ChEBI" id="CHEBI:59789"/>
        <dbReference type="ChEBI" id="CHEBI:61891"/>
        <dbReference type="EC" id="2.1.1.297"/>
    </reaction>
</comment>
<dbReference type="SUPFAM" id="SSF53335">
    <property type="entry name" value="S-adenosyl-L-methionine-dependent methyltransferases"/>
    <property type="match status" value="1"/>
</dbReference>
<dbReference type="EMBL" id="FPHF01000034">
    <property type="protein sequence ID" value="SFV56423.1"/>
    <property type="molecule type" value="Genomic_DNA"/>
</dbReference>
<dbReference type="GO" id="GO:0003676">
    <property type="term" value="F:nucleic acid binding"/>
    <property type="evidence" value="ECO:0007669"/>
    <property type="project" value="InterPro"/>
</dbReference>
<protein>
    <recommendedName>
        <fullName evidence="1">peptide chain release factor N(5)-glutamine methyltransferase</fullName>
        <ecNumber evidence="1">2.1.1.297</ecNumber>
    </recommendedName>
</protein>
<dbReference type="Gene3D" id="1.10.8.10">
    <property type="entry name" value="DNA helicase RuvA subunit, C-terminal domain"/>
    <property type="match status" value="1"/>
</dbReference>
<dbReference type="GO" id="GO:0102559">
    <property type="term" value="F:peptide chain release factor N(5)-glutamine methyltransferase activity"/>
    <property type="evidence" value="ECO:0007669"/>
    <property type="project" value="UniProtKB-EC"/>
</dbReference>
<dbReference type="PANTHER" id="PTHR18895">
    <property type="entry name" value="HEMK METHYLTRANSFERASE"/>
    <property type="match status" value="1"/>
</dbReference>
<dbReference type="InterPro" id="IPR050320">
    <property type="entry name" value="N5-glutamine_MTase"/>
</dbReference>
<feature type="domain" description="Release factor glutamine methyltransferase N-terminal" evidence="7">
    <location>
        <begin position="10"/>
        <end position="75"/>
    </location>
</feature>
<name>A0A1W1BSC3_9ZZZZ</name>
<evidence type="ECO:0000256" key="3">
    <source>
        <dbReference type="ARBA" id="ARBA00022679"/>
    </source>
</evidence>
<reference evidence="8" key="1">
    <citation type="submission" date="2016-10" db="EMBL/GenBank/DDBJ databases">
        <authorList>
            <person name="de Groot N.N."/>
        </authorList>
    </citation>
    <scope>NUCLEOTIDE SEQUENCE</scope>
</reference>
<dbReference type="InterPro" id="IPR002052">
    <property type="entry name" value="DNA_methylase_N6_adenine_CS"/>
</dbReference>
<dbReference type="InterPro" id="IPR004556">
    <property type="entry name" value="HemK-like"/>
</dbReference>
<keyword evidence="4" id="KW-0949">S-adenosyl-L-methionine</keyword>
<sequence>MRSKYLVKALLKEITELLNPHIPRASREAQLLLMAHLNVDELWLITHQSTEVADTQKLFDWVNRRVKNEPFEYITNRVSFYSEEFFIKEGALIPRPETELLIDEVIKNFPDKENALRFVEVGVGSGIISVILARHFLNARFIAVDISSAALDIAKVNVEKFGLSERIELRLGSLLEPITEHIDYLVSNPPYIEDGVALESNLDYEPQNALFGGKVGDEIIKELLDEVLKQKIKFFTCEMGYDQQDKIRTYLENKKIDSLEFYKDYSSFDRGFTLKVQT</sequence>
<evidence type="ECO:0000256" key="2">
    <source>
        <dbReference type="ARBA" id="ARBA00022603"/>
    </source>
</evidence>
<dbReference type="PANTHER" id="PTHR18895:SF74">
    <property type="entry name" value="MTRF1L RELEASE FACTOR GLUTAMINE METHYLTRANSFERASE"/>
    <property type="match status" value="1"/>
</dbReference>
<evidence type="ECO:0000313" key="8">
    <source>
        <dbReference type="EMBL" id="SFV56423.1"/>
    </source>
</evidence>
<proteinExistence type="predicted"/>
<dbReference type="NCBIfam" id="TIGR03534">
    <property type="entry name" value="RF_mod_PrmC"/>
    <property type="match status" value="1"/>
</dbReference>
<dbReference type="Pfam" id="PF17827">
    <property type="entry name" value="PrmC_N"/>
    <property type="match status" value="1"/>
</dbReference>
<dbReference type="GO" id="GO:0032259">
    <property type="term" value="P:methylation"/>
    <property type="evidence" value="ECO:0007669"/>
    <property type="project" value="UniProtKB-KW"/>
</dbReference>
<dbReference type="InterPro" id="IPR040758">
    <property type="entry name" value="PrmC_N"/>
</dbReference>
<evidence type="ECO:0000256" key="5">
    <source>
        <dbReference type="ARBA" id="ARBA00048391"/>
    </source>
</evidence>
<dbReference type="InterPro" id="IPR019874">
    <property type="entry name" value="RF_methyltr_PrmC"/>
</dbReference>
<dbReference type="Gene3D" id="3.40.50.150">
    <property type="entry name" value="Vaccinia Virus protein VP39"/>
    <property type="match status" value="1"/>
</dbReference>
<evidence type="ECO:0000256" key="4">
    <source>
        <dbReference type="ARBA" id="ARBA00022691"/>
    </source>
</evidence>
<organism evidence="8">
    <name type="scientific">hydrothermal vent metagenome</name>
    <dbReference type="NCBI Taxonomy" id="652676"/>
    <lineage>
        <taxon>unclassified sequences</taxon>
        <taxon>metagenomes</taxon>
        <taxon>ecological metagenomes</taxon>
    </lineage>
</organism>
<keyword evidence="2 8" id="KW-0489">Methyltransferase</keyword>
<evidence type="ECO:0000259" key="7">
    <source>
        <dbReference type="Pfam" id="PF17827"/>
    </source>
</evidence>
<dbReference type="InterPro" id="IPR029063">
    <property type="entry name" value="SAM-dependent_MTases_sf"/>
</dbReference>
<gene>
    <name evidence="8" type="ORF">MNB_SM-4-884</name>
</gene>
<accession>A0A1W1BSC3</accession>
<feature type="domain" description="Methyltransferase small" evidence="6">
    <location>
        <begin position="107"/>
        <end position="195"/>
    </location>
</feature>
<evidence type="ECO:0000256" key="1">
    <source>
        <dbReference type="ARBA" id="ARBA00012771"/>
    </source>
</evidence>
<dbReference type="NCBIfam" id="TIGR00536">
    <property type="entry name" value="hemK_fam"/>
    <property type="match status" value="1"/>
</dbReference>
<keyword evidence="3 8" id="KW-0808">Transferase</keyword>
<dbReference type="AlphaFoldDB" id="A0A1W1BSC3"/>
<dbReference type="EC" id="2.1.1.297" evidence="1"/>
<dbReference type="CDD" id="cd02440">
    <property type="entry name" value="AdoMet_MTases"/>
    <property type="match status" value="1"/>
</dbReference>
<dbReference type="PROSITE" id="PS00092">
    <property type="entry name" value="N6_MTASE"/>
    <property type="match status" value="1"/>
</dbReference>
<dbReference type="Pfam" id="PF05175">
    <property type="entry name" value="MTS"/>
    <property type="match status" value="1"/>
</dbReference>